<name>H2ERQ3_ALIFS</name>
<dbReference type="EMBL" id="JQ031550">
    <property type="protein sequence ID" value="AEY78070.1"/>
    <property type="molecule type" value="Genomic_DNA"/>
</dbReference>
<dbReference type="AlphaFoldDB" id="H2ERQ3"/>
<sequence>MFTAFLRNITTKNSNTTISGSMKVFTMMNKKNHIIDLLGITANGLK</sequence>
<accession>H2ERQ3</accession>
<evidence type="ECO:0000313" key="1">
    <source>
        <dbReference type="EMBL" id="AEY78070.1"/>
    </source>
</evidence>
<organism evidence="1">
    <name type="scientific">Aliivibrio fischeri</name>
    <name type="common">Vibrio fischeri</name>
    <dbReference type="NCBI Taxonomy" id="668"/>
    <lineage>
        <taxon>Bacteria</taxon>
        <taxon>Pseudomonadati</taxon>
        <taxon>Pseudomonadota</taxon>
        <taxon>Gammaproteobacteria</taxon>
        <taxon>Vibrionales</taxon>
        <taxon>Vibrionaceae</taxon>
        <taxon>Aliivibrio</taxon>
    </lineage>
</organism>
<protein>
    <submittedName>
        <fullName evidence="1">Uncharacterized protein</fullName>
    </submittedName>
</protein>
<geneLocation type="plasmid" evidence="1">
    <name>pCG103-32</name>
</geneLocation>
<proteinExistence type="predicted"/>
<reference evidence="1" key="1">
    <citation type="submission" date="2011-11" db="EMBL/GenBank/DDBJ databases">
        <authorList>
            <person name="Summers A.O."/>
            <person name="Wireman J."/>
            <person name="Williams L.E."/>
        </authorList>
    </citation>
    <scope>NUCLEOTIDE SEQUENCE</scope>
    <source>
        <strain evidence="1">CG103</strain>
        <plasmid evidence="1">pCG103-32</plasmid>
    </source>
</reference>
<keyword evidence="1" id="KW-0614">Plasmid</keyword>